<proteinExistence type="predicted"/>
<keyword evidence="2" id="KW-0378">Hydrolase</keyword>
<evidence type="ECO:0000259" key="1">
    <source>
        <dbReference type="Pfam" id="PF00561"/>
    </source>
</evidence>
<dbReference type="InterPro" id="IPR000639">
    <property type="entry name" value="Epox_hydrolase-like"/>
</dbReference>
<dbReference type="Gene3D" id="3.40.50.1820">
    <property type="entry name" value="alpha/beta hydrolase"/>
    <property type="match status" value="1"/>
</dbReference>
<evidence type="ECO:0000313" key="2">
    <source>
        <dbReference type="EMBL" id="MFB9907590.1"/>
    </source>
</evidence>
<name>A0ABV6A4J5_9PSEU</name>
<dbReference type="GO" id="GO:0016787">
    <property type="term" value="F:hydrolase activity"/>
    <property type="evidence" value="ECO:0007669"/>
    <property type="project" value="UniProtKB-KW"/>
</dbReference>
<dbReference type="Proteomes" id="UP001589693">
    <property type="component" value="Unassembled WGS sequence"/>
</dbReference>
<dbReference type="PANTHER" id="PTHR43798">
    <property type="entry name" value="MONOACYLGLYCEROL LIPASE"/>
    <property type="match status" value="1"/>
</dbReference>
<gene>
    <name evidence="2" type="ORF">ACFFQA_26960</name>
</gene>
<dbReference type="PRINTS" id="PR00111">
    <property type="entry name" value="ABHYDROLASE"/>
</dbReference>
<keyword evidence="3" id="KW-1185">Reference proteome</keyword>
<dbReference type="InterPro" id="IPR029058">
    <property type="entry name" value="AB_hydrolase_fold"/>
</dbReference>
<dbReference type="Pfam" id="PF00561">
    <property type="entry name" value="Abhydrolase_1"/>
    <property type="match status" value="1"/>
</dbReference>
<dbReference type="RefSeq" id="WP_377858028.1">
    <property type="nucleotide sequence ID" value="NZ_JBHLZU010000023.1"/>
</dbReference>
<accession>A0ABV6A4J5</accession>
<dbReference type="InterPro" id="IPR050266">
    <property type="entry name" value="AB_hydrolase_sf"/>
</dbReference>
<dbReference type="InterPro" id="IPR000073">
    <property type="entry name" value="AB_hydrolase_1"/>
</dbReference>
<dbReference type="PANTHER" id="PTHR43798:SF24">
    <property type="entry name" value="CIS-3-ALKYL-4-ALKYLOXETAN-2-ONE DECARBOXYLASE"/>
    <property type="match status" value="1"/>
</dbReference>
<reference evidence="2 3" key="1">
    <citation type="submission" date="2024-09" db="EMBL/GenBank/DDBJ databases">
        <authorList>
            <person name="Sun Q."/>
            <person name="Mori K."/>
        </authorList>
    </citation>
    <scope>NUCLEOTIDE SEQUENCE [LARGE SCALE GENOMIC DNA]</scope>
    <source>
        <strain evidence="2 3">TBRC 7907</strain>
    </source>
</reference>
<protein>
    <submittedName>
        <fullName evidence="2">Alpha/beta fold hydrolase</fullName>
    </submittedName>
</protein>
<organism evidence="2 3">
    <name type="scientific">Allokutzneria oryzae</name>
    <dbReference type="NCBI Taxonomy" id="1378989"/>
    <lineage>
        <taxon>Bacteria</taxon>
        <taxon>Bacillati</taxon>
        <taxon>Actinomycetota</taxon>
        <taxon>Actinomycetes</taxon>
        <taxon>Pseudonocardiales</taxon>
        <taxon>Pseudonocardiaceae</taxon>
        <taxon>Allokutzneria</taxon>
    </lineage>
</organism>
<feature type="domain" description="AB hydrolase-1" evidence="1">
    <location>
        <begin position="37"/>
        <end position="291"/>
    </location>
</feature>
<dbReference type="EMBL" id="JBHLZU010000023">
    <property type="protein sequence ID" value="MFB9907590.1"/>
    <property type="molecule type" value="Genomic_DNA"/>
</dbReference>
<dbReference type="PRINTS" id="PR00412">
    <property type="entry name" value="EPOXHYDRLASE"/>
</dbReference>
<sequence>MVSYSRKESPLPDYDFASHWFRHDVARQHYLDEGSGPPVLMLHGNPSWSYYWRRLVLALRADHRCIVPDHVGMGLSDRPLERDYDYTLASRVDDLDALTDELVKNGGAPATGWTLVLHDWGGPIGMAWAARHPERVSRLVMLNTAAFPSPFARLPPTLRLPLWAIKNTWVAEHLFLRHNVFARGAALLGVTRGMPPEVREAYLHPYRTRQDRLAILRFVQDIPLRPGDRAWPQLLEAECGAALLADRPAFIGWGGRDPVFRSAFLDEWRRRFPRAVFRLYPEAGHYVLEDRAAELVREIREFLSVS</sequence>
<comment type="caution">
    <text evidence="2">The sequence shown here is derived from an EMBL/GenBank/DDBJ whole genome shotgun (WGS) entry which is preliminary data.</text>
</comment>
<evidence type="ECO:0000313" key="3">
    <source>
        <dbReference type="Proteomes" id="UP001589693"/>
    </source>
</evidence>
<dbReference type="SUPFAM" id="SSF53474">
    <property type="entry name" value="alpha/beta-Hydrolases"/>
    <property type="match status" value="1"/>
</dbReference>